<evidence type="ECO:0000256" key="8">
    <source>
        <dbReference type="ARBA" id="ARBA00074035"/>
    </source>
</evidence>
<dbReference type="AlphaFoldDB" id="A0A377JZS5"/>
<dbReference type="InterPro" id="IPR039060">
    <property type="entry name" value="Antitox_HigA"/>
</dbReference>
<evidence type="ECO:0000259" key="9">
    <source>
        <dbReference type="PROSITE" id="PS50943"/>
    </source>
</evidence>
<evidence type="ECO:0000256" key="7">
    <source>
        <dbReference type="ARBA" id="ARBA00065565"/>
    </source>
</evidence>
<dbReference type="GO" id="GO:0001046">
    <property type="term" value="F:core promoter sequence-specific DNA binding"/>
    <property type="evidence" value="ECO:0007669"/>
    <property type="project" value="TreeGrafter"/>
</dbReference>
<keyword evidence="5" id="KW-0804">Transcription</keyword>
<dbReference type="SMART" id="SM00530">
    <property type="entry name" value="HTH_XRE"/>
    <property type="match status" value="1"/>
</dbReference>
<evidence type="ECO:0000256" key="5">
    <source>
        <dbReference type="ARBA" id="ARBA00023163"/>
    </source>
</evidence>
<organism evidence="10 11">
    <name type="scientific">Escherichia coli</name>
    <dbReference type="NCBI Taxonomy" id="562"/>
    <lineage>
        <taxon>Bacteria</taxon>
        <taxon>Pseudomonadati</taxon>
        <taxon>Pseudomonadota</taxon>
        <taxon>Gammaproteobacteria</taxon>
        <taxon>Enterobacterales</taxon>
        <taxon>Enterobacteriaceae</taxon>
        <taxon>Escherichia</taxon>
    </lineage>
</organism>
<dbReference type="GO" id="GO:0006355">
    <property type="term" value="P:regulation of DNA-templated transcription"/>
    <property type="evidence" value="ECO:0007669"/>
    <property type="project" value="InterPro"/>
</dbReference>
<dbReference type="Proteomes" id="UP000254181">
    <property type="component" value="Unassembled WGS sequence"/>
</dbReference>
<dbReference type="PANTHER" id="PTHR40455:SF1">
    <property type="entry name" value="ANTITOXIN HIGA"/>
    <property type="match status" value="1"/>
</dbReference>
<dbReference type="PROSITE" id="PS50943">
    <property type="entry name" value="HTH_CROC1"/>
    <property type="match status" value="1"/>
</dbReference>
<evidence type="ECO:0000256" key="4">
    <source>
        <dbReference type="ARBA" id="ARBA00023125"/>
    </source>
</evidence>
<name>A0A377JZS5_ECOLX</name>
<evidence type="ECO:0000256" key="1">
    <source>
        <dbReference type="ARBA" id="ARBA00022491"/>
    </source>
</evidence>
<proteinExistence type="inferred from homology"/>
<evidence type="ECO:0000256" key="3">
    <source>
        <dbReference type="ARBA" id="ARBA00023015"/>
    </source>
</evidence>
<evidence type="ECO:0000256" key="6">
    <source>
        <dbReference type="ARBA" id="ARBA00061110"/>
    </source>
</evidence>
<dbReference type="PANTHER" id="PTHR40455">
    <property type="entry name" value="ANTITOXIN HIGA"/>
    <property type="match status" value="1"/>
</dbReference>
<keyword evidence="3" id="KW-0805">Transcription regulation</keyword>
<keyword evidence="4 10" id="KW-0238">DNA-binding</keyword>
<reference evidence="10 11" key="1">
    <citation type="submission" date="2018-06" db="EMBL/GenBank/DDBJ databases">
        <authorList>
            <consortium name="Pathogen Informatics"/>
            <person name="Doyle S."/>
        </authorList>
    </citation>
    <scope>NUCLEOTIDE SEQUENCE [LARGE SCALE GENOMIC DNA]</scope>
    <source>
        <strain evidence="10 11">NCTC9075</strain>
    </source>
</reference>
<protein>
    <recommendedName>
        <fullName evidence="8">Antitoxin HigA</fullName>
    </recommendedName>
</protein>
<dbReference type="EMBL" id="UGEM01000004">
    <property type="protein sequence ID" value="STP17578.1"/>
    <property type="molecule type" value="Genomic_DNA"/>
</dbReference>
<evidence type="ECO:0000313" key="10">
    <source>
        <dbReference type="EMBL" id="STP17578.1"/>
    </source>
</evidence>
<comment type="similarity">
    <text evidence="6">Belongs to the HigA antitoxin family.</text>
</comment>
<dbReference type="Pfam" id="PF01381">
    <property type="entry name" value="HTH_3"/>
    <property type="match status" value="1"/>
</dbReference>
<evidence type="ECO:0000256" key="2">
    <source>
        <dbReference type="ARBA" id="ARBA00022649"/>
    </source>
</evidence>
<dbReference type="InterPro" id="IPR010982">
    <property type="entry name" value="Lambda_DNA-bd_dom_sf"/>
</dbReference>
<dbReference type="SUPFAM" id="SSF47413">
    <property type="entry name" value="lambda repressor-like DNA-binding domains"/>
    <property type="match status" value="1"/>
</dbReference>
<keyword evidence="1" id="KW-0678">Repressor</keyword>
<gene>
    <name evidence="10" type="primary">higA_2</name>
    <name evidence="10" type="ORF">NCTC9075_01005</name>
</gene>
<feature type="domain" description="HTH cro/C1-type" evidence="9">
    <location>
        <begin position="123"/>
        <end position="175"/>
    </location>
</feature>
<dbReference type="InterPro" id="IPR001387">
    <property type="entry name" value="Cro/C1-type_HTH"/>
</dbReference>
<dbReference type="Gene3D" id="1.10.260.40">
    <property type="entry name" value="lambda repressor-like DNA-binding domains"/>
    <property type="match status" value="1"/>
</dbReference>
<accession>A0A377JZS5</accession>
<keyword evidence="2" id="KW-1277">Toxin-antitoxin system</keyword>
<comment type="subunit">
    <text evidence="7">Probably forms a complex with the mRNA interferase HigB which inhibits the mRNA interferase activity.</text>
</comment>
<sequence length="177" mass="19350">MHLITQKALKDAAEKYPQHKTELVALGNTIAKGYFKGEKMIAIADILQAGEKLTAVAPFLAGIQNEEQYTQALELVDHLLLNDPENPLLDLVCAKITAWEESAPEFAEFNAMAQAMPGGIAVIRTLMDQYGLTLSDLPEIGSKSMVSRVLSGKRKLTLEHAKKLATRFGISPALFID</sequence>
<dbReference type="FunFam" id="1.10.260.40:FF:000026">
    <property type="entry name" value="Predicted DNA-binding transcriptional regulator"/>
    <property type="match status" value="1"/>
</dbReference>
<evidence type="ECO:0000313" key="11">
    <source>
        <dbReference type="Proteomes" id="UP000254181"/>
    </source>
</evidence>
<dbReference type="CDD" id="cd00093">
    <property type="entry name" value="HTH_XRE"/>
    <property type="match status" value="1"/>
</dbReference>